<accession>A0A193BY01</accession>
<dbReference type="InterPro" id="IPR028098">
    <property type="entry name" value="Glyco_trans_4-like_N"/>
</dbReference>
<dbReference type="EMBL" id="CP016174">
    <property type="protein sequence ID" value="ANN17049.1"/>
    <property type="molecule type" value="Genomic_DNA"/>
</dbReference>
<evidence type="ECO:0000313" key="6">
    <source>
        <dbReference type="Proteomes" id="UP000093695"/>
    </source>
</evidence>
<proteinExistence type="predicted"/>
<dbReference type="Proteomes" id="UP000093695">
    <property type="component" value="Chromosome"/>
</dbReference>
<evidence type="ECO:0000256" key="2">
    <source>
        <dbReference type="ARBA" id="ARBA00022679"/>
    </source>
</evidence>
<dbReference type="KEGG" id="aori:SD37_16280"/>
<evidence type="ECO:0000256" key="1">
    <source>
        <dbReference type="ARBA" id="ARBA00022676"/>
    </source>
</evidence>
<dbReference type="Gene3D" id="3.40.50.2000">
    <property type="entry name" value="Glycogen Phosphorylase B"/>
    <property type="match status" value="2"/>
</dbReference>
<organism evidence="5 6">
    <name type="scientific">Amycolatopsis orientalis</name>
    <name type="common">Nocardia orientalis</name>
    <dbReference type="NCBI Taxonomy" id="31958"/>
    <lineage>
        <taxon>Bacteria</taxon>
        <taxon>Bacillati</taxon>
        <taxon>Actinomycetota</taxon>
        <taxon>Actinomycetes</taxon>
        <taxon>Pseudonocardiales</taxon>
        <taxon>Pseudonocardiaceae</taxon>
        <taxon>Amycolatopsis</taxon>
    </lineage>
</organism>
<keyword evidence="6" id="KW-1185">Reference proteome</keyword>
<protein>
    <submittedName>
        <fullName evidence="5">Glycosyl transferase</fullName>
    </submittedName>
</protein>
<gene>
    <name evidence="5" type="ORF">SD37_16280</name>
</gene>
<feature type="domain" description="Glycosyltransferase subfamily 4-like N-terminal" evidence="4">
    <location>
        <begin position="22"/>
        <end position="196"/>
    </location>
</feature>
<evidence type="ECO:0000259" key="3">
    <source>
        <dbReference type="Pfam" id="PF00534"/>
    </source>
</evidence>
<dbReference type="RefSeq" id="WP_044850695.1">
    <property type="nucleotide sequence ID" value="NZ_CP016174.1"/>
</dbReference>
<reference evidence="5 6" key="1">
    <citation type="journal article" date="2015" name="Genome Announc.">
        <title>Draft Genome Sequence of Norvancomycin-Producing Strain Amycolatopsis orientalis CPCC200066.</title>
        <authorList>
            <person name="Lei X."/>
            <person name="Yuan F."/>
            <person name="Shi Y."/>
            <person name="Li X."/>
            <person name="Wang L."/>
            <person name="Hong B."/>
        </authorList>
    </citation>
    <scope>NUCLEOTIDE SEQUENCE [LARGE SCALE GENOMIC DNA]</scope>
    <source>
        <strain evidence="5 6">B-37</strain>
    </source>
</reference>
<keyword evidence="1" id="KW-0328">Glycosyltransferase</keyword>
<dbReference type="STRING" id="31958.SD37_16280"/>
<dbReference type="Pfam" id="PF13439">
    <property type="entry name" value="Glyco_transf_4"/>
    <property type="match status" value="1"/>
</dbReference>
<sequence length="406" mass="43653">MRIAMVSEHASPLAALGGADAGGQNVHVAELSAALTRQGHDVTVYTRRENRRSPATVETPDGYRVVHLPAGPPKKLPKDELLPYMGEFGRVLRSKWAKERPDVVHAHFWMSGLASVLAAKDLEIPVTQTFHALGVVKRRYQGKNDTSPADRVRLERLIAKKADRVIATCSDEVFELVRMGLTRSRVSVIPCGVDLTTFTADGDIAPRTAPHRIVSVGRLVPRKGFDIAIAALGMVPDTELVIAGGPESGKLGNDPEARRLRGIAERAGVSDRVHMPGQVSRADMPALLRSADAVVCTPWYEPFGIVPLEAMACGVPVVVTAVGGLIDTVVHGVTGLHVPPCDPRELAGALRRLMADASMREAFGVAGGDRVRARYSWDRVAADSVRAYRRVLTNGTESVEEAASLS</sequence>
<dbReference type="SUPFAM" id="SSF53756">
    <property type="entry name" value="UDP-Glycosyltransferase/glycogen phosphorylase"/>
    <property type="match status" value="1"/>
</dbReference>
<evidence type="ECO:0000313" key="5">
    <source>
        <dbReference type="EMBL" id="ANN17049.1"/>
    </source>
</evidence>
<feature type="domain" description="Glycosyl transferase family 1" evidence="3">
    <location>
        <begin position="209"/>
        <end position="365"/>
    </location>
</feature>
<evidence type="ECO:0000259" key="4">
    <source>
        <dbReference type="Pfam" id="PF13439"/>
    </source>
</evidence>
<dbReference type="AlphaFoldDB" id="A0A193BY01"/>
<dbReference type="eggNOG" id="COG0438">
    <property type="taxonomic scope" value="Bacteria"/>
</dbReference>
<dbReference type="PANTHER" id="PTHR12526:SF635">
    <property type="entry name" value="GLYCOSYL TRANSFERASE GROUP 1"/>
    <property type="match status" value="1"/>
</dbReference>
<name>A0A193BY01_AMYOR</name>
<keyword evidence="2 5" id="KW-0808">Transferase</keyword>
<dbReference type="GO" id="GO:0016757">
    <property type="term" value="F:glycosyltransferase activity"/>
    <property type="evidence" value="ECO:0007669"/>
    <property type="project" value="UniProtKB-KW"/>
</dbReference>
<dbReference type="Pfam" id="PF00534">
    <property type="entry name" value="Glycos_transf_1"/>
    <property type="match status" value="1"/>
</dbReference>
<dbReference type="PANTHER" id="PTHR12526">
    <property type="entry name" value="GLYCOSYLTRANSFERASE"/>
    <property type="match status" value="1"/>
</dbReference>
<dbReference type="InterPro" id="IPR001296">
    <property type="entry name" value="Glyco_trans_1"/>
</dbReference>